<dbReference type="EMBL" id="JBHTCJ010000001">
    <property type="protein sequence ID" value="MFC7340549.1"/>
    <property type="molecule type" value="Genomic_DNA"/>
</dbReference>
<dbReference type="PANTHER" id="PTHR31157">
    <property type="entry name" value="SCP DOMAIN-CONTAINING PROTEIN"/>
    <property type="match status" value="1"/>
</dbReference>
<gene>
    <name evidence="2" type="ORF">ACFQRI_03930</name>
</gene>
<evidence type="ECO:0000259" key="1">
    <source>
        <dbReference type="Pfam" id="PF00188"/>
    </source>
</evidence>
<evidence type="ECO:0000313" key="2">
    <source>
        <dbReference type="EMBL" id="MFC7340549.1"/>
    </source>
</evidence>
<dbReference type="Proteomes" id="UP001596504">
    <property type="component" value="Unassembled WGS sequence"/>
</dbReference>
<protein>
    <submittedName>
        <fullName evidence="2">CAP domain-containing protein</fullName>
    </submittedName>
</protein>
<evidence type="ECO:0000313" key="3">
    <source>
        <dbReference type="Proteomes" id="UP001596504"/>
    </source>
</evidence>
<feature type="domain" description="SCP" evidence="1">
    <location>
        <begin position="35"/>
        <end position="147"/>
    </location>
</feature>
<dbReference type="RefSeq" id="WP_380664456.1">
    <property type="nucleotide sequence ID" value="NZ_JBHTCJ010000001.1"/>
</dbReference>
<proteinExistence type="predicted"/>
<comment type="caution">
    <text evidence="2">The sequence shown here is derived from an EMBL/GenBank/DDBJ whole genome shotgun (WGS) entry which is preliminary data.</text>
</comment>
<dbReference type="InterPro" id="IPR035940">
    <property type="entry name" value="CAP_sf"/>
</dbReference>
<dbReference type="Gene3D" id="3.40.33.10">
    <property type="entry name" value="CAP"/>
    <property type="match status" value="1"/>
</dbReference>
<dbReference type="InterPro" id="IPR014044">
    <property type="entry name" value="CAP_dom"/>
</dbReference>
<keyword evidence="3" id="KW-1185">Reference proteome</keyword>
<accession>A0ABW2LGP8</accession>
<sequence>MNHIALRSAVVSAIVLGSTFVPVGAQAKSVEGSVLSLVNVTRADAGCEPLRLDHRLNRAASAHSADMSRRGYFSHTTPEGVTFGERIRRAGYPKPGAENIARGQTSARQVVDDWLASSGHRENIVNCELRAVGIGVSPDGQYWTQDFGY</sequence>
<dbReference type="CDD" id="cd05379">
    <property type="entry name" value="CAP_bacterial"/>
    <property type="match status" value="1"/>
</dbReference>
<name>A0ABW2LGP8_9PSEU</name>
<dbReference type="Pfam" id="PF00188">
    <property type="entry name" value="CAP"/>
    <property type="match status" value="1"/>
</dbReference>
<reference evidence="3" key="1">
    <citation type="journal article" date="2019" name="Int. J. Syst. Evol. Microbiol.">
        <title>The Global Catalogue of Microorganisms (GCM) 10K type strain sequencing project: providing services to taxonomists for standard genome sequencing and annotation.</title>
        <authorList>
            <consortium name="The Broad Institute Genomics Platform"/>
            <consortium name="The Broad Institute Genome Sequencing Center for Infectious Disease"/>
            <person name="Wu L."/>
            <person name="Ma J."/>
        </authorList>
    </citation>
    <scope>NUCLEOTIDE SEQUENCE [LARGE SCALE GENOMIC DNA]</scope>
    <source>
        <strain evidence="3">WLHS5</strain>
    </source>
</reference>
<organism evidence="2 3">
    <name type="scientific">Saccharopolyspora griseoalba</name>
    <dbReference type="NCBI Taxonomy" id="1431848"/>
    <lineage>
        <taxon>Bacteria</taxon>
        <taxon>Bacillati</taxon>
        <taxon>Actinomycetota</taxon>
        <taxon>Actinomycetes</taxon>
        <taxon>Pseudonocardiales</taxon>
        <taxon>Pseudonocardiaceae</taxon>
        <taxon>Saccharopolyspora</taxon>
    </lineage>
</organism>
<dbReference type="PANTHER" id="PTHR31157:SF1">
    <property type="entry name" value="SCP DOMAIN-CONTAINING PROTEIN"/>
    <property type="match status" value="1"/>
</dbReference>
<dbReference type="SUPFAM" id="SSF55797">
    <property type="entry name" value="PR-1-like"/>
    <property type="match status" value="1"/>
</dbReference>